<name>A0A318S5B8_9DEIO</name>
<protein>
    <recommendedName>
        <fullName evidence="4">ZU5 domain-containing protein</fullName>
    </recommendedName>
</protein>
<organism evidence="2 3">
    <name type="scientific">Deinococcus yavapaiensis KR-236</name>
    <dbReference type="NCBI Taxonomy" id="694435"/>
    <lineage>
        <taxon>Bacteria</taxon>
        <taxon>Thermotogati</taxon>
        <taxon>Deinococcota</taxon>
        <taxon>Deinococci</taxon>
        <taxon>Deinococcales</taxon>
        <taxon>Deinococcaceae</taxon>
        <taxon>Deinococcus</taxon>
    </lineage>
</organism>
<evidence type="ECO:0008006" key="4">
    <source>
        <dbReference type="Google" id="ProtNLM"/>
    </source>
</evidence>
<dbReference type="RefSeq" id="WP_110886789.1">
    <property type="nucleotide sequence ID" value="NZ_QJSX01000007.1"/>
</dbReference>
<dbReference type="AlphaFoldDB" id="A0A318S5B8"/>
<gene>
    <name evidence="2" type="ORF">DES52_107142</name>
</gene>
<evidence type="ECO:0000256" key="1">
    <source>
        <dbReference type="SAM" id="SignalP"/>
    </source>
</evidence>
<dbReference type="EMBL" id="QJSX01000007">
    <property type="protein sequence ID" value="PYE53884.1"/>
    <property type="molecule type" value="Genomic_DNA"/>
</dbReference>
<reference evidence="2 3" key="1">
    <citation type="submission" date="2018-06" db="EMBL/GenBank/DDBJ databases">
        <title>Genomic Encyclopedia of Type Strains, Phase IV (KMG-IV): sequencing the most valuable type-strain genomes for metagenomic binning, comparative biology and taxonomic classification.</title>
        <authorList>
            <person name="Goeker M."/>
        </authorList>
    </citation>
    <scope>NUCLEOTIDE SEQUENCE [LARGE SCALE GENOMIC DNA]</scope>
    <source>
        <strain evidence="2 3">DSM 18048</strain>
    </source>
</reference>
<keyword evidence="3" id="KW-1185">Reference proteome</keyword>
<keyword evidence="1" id="KW-0732">Signal</keyword>
<accession>A0A318S5B8</accession>
<sequence>MLEHPRRSLLFLGVLAATTILAQSAVTPATTAPGGEVGDATTRIIGPAGGTVSSDDGLIELVIPSGALSQPTEVGIQAITNEAPSAVGNAYRFTPKGQKLAKPATVKIEYDSNVVTGTTEGLRLAYQDASGAWKGINRVPGVNAEKQEVSAELDFFADWGLYKQWKLVPERAAVQLGDPLDLEVVTMSAPCPASAKECSLTFDERHFDVGVLGWTVNGVRGGNTLVGRVMSGQSSMGVTYVAPDAMPPGNPVSVAVQLDLASAGGYGTLTLASRVQILRNVCQPPGDGYQGCDYKGLRVDGSPFAYALPRLPGEESDTYYLDVHAYVSQRDAWGEPPVLYLKHWLYDASTGFHPDRRDGLVPLTTDLASLTATTQFSADGEDSDWSDEYISGSQGTIEFTGRGDDVLFHFGDRTYRGTATPWEIRIHDFILIEDRPPVTVTLTRDKRNIISGGGR</sequence>
<evidence type="ECO:0000313" key="3">
    <source>
        <dbReference type="Proteomes" id="UP000248326"/>
    </source>
</evidence>
<evidence type="ECO:0000313" key="2">
    <source>
        <dbReference type="EMBL" id="PYE53884.1"/>
    </source>
</evidence>
<feature type="signal peptide" evidence="1">
    <location>
        <begin position="1"/>
        <end position="22"/>
    </location>
</feature>
<comment type="caution">
    <text evidence="2">The sequence shown here is derived from an EMBL/GenBank/DDBJ whole genome shotgun (WGS) entry which is preliminary data.</text>
</comment>
<dbReference type="OrthoDB" id="770607at2"/>
<feature type="chain" id="PRO_5016455819" description="ZU5 domain-containing protein" evidence="1">
    <location>
        <begin position="23"/>
        <end position="455"/>
    </location>
</feature>
<dbReference type="Proteomes" id="UP000248326">
    <property type="component" value="Unassembled WGS sequence"/>
</dbReference>
<dbReference type="Gene3D" id="2.60.220.30">
    <property type="match status" value="1"/>
</dbReference>
<proteinExistence type="predicted"/>